<dbReference type="RefSeq" id="WP_009347750.1">
    <property type="nucleotide sequence ID" value="NZ_JH376830.1"/>
</dbReference>
<reference evidence="6 7" key="1">
    <citation type="submission" date="2011-08" db="EMBL/GenBank/DDBJ databases">
        <title>The Genome Sequence of Prevotella sp. oral taxon 302 str. F0323.</title>
        <authorList>
            <consortium name="The Broad Institute Genome Sequencing Platform"/>
            <person name="Earl A."/>
            <person name="Ward D."/>
            <person name="Feldgarden M."/>
            <person name="Gevers D."/>
            <person name="Izard J."/>
            <person name="Blanton J.M."/>
            <person name="Baranova O.V."/>
            <person name="Tanner A.C."/>
            <person name="Dewhirst F.E."/>
            <person name="Young S.K."/>
            <person name="Zeng Q."/>
            <person name="Gargeya S."/>
            <person name="Fitzgerald M."/>
            <person name="Haas B."/>
            <person name="Abouelleil A."/>
            <person name="Alvarado L."/>
            <person name="Arachchi H.M."/>
            <person name="Berlin A."/>
            <person name="Brown A."/>
            <person name="Chapman S.B."/>
            <person name="Chen Z."/>
            <person name="Dunbar C."/>
            <person name="Freedman E."/>
            <person name="Gearin G."/>
            <person name="Gellesch M."/>
            <person name="Goldberg J."/>
            <person name="Griggs A."/>
            <person name="Gujja S."/>
            <person name="Heiman D."/>
            <person name="Howarth C."/>
            <person name="Larson L."/>
            <person name="Lui A."/>
            <person name="MacDonald P.J.P."/>
            <person name="Montmayeur A."/>
            <person name="Murphy C."/>
            <person name="Neiman D."/>
            <person name="Pearson M."/>
            <person name="Priest M."/>
            <person name="Roberts A."/>
            <person name="Saif S."/>
            <person name="Shea T."/>
            <person name="Shenoy N."/>
            <person name="Sisk P."/>
            <person name="Stolte C."/>
            <person name="Sykes S."/>
            <person name="Wortman J."/>
            <person name="Nusbaum C."/>
            <person name="Birren B."/>
        </authorList>
    </citation>
    <scope>NUCLEOTIDE SEQUENCE [LARGE SCALE GENOMIC DNA]</scope>
    <source>
        <strain evidence="6 7">F0323</strain>
    </source>
</reference>
<dbReference type="InterPro" id="IPR050473">
    <property type="entry name" value="A2M/Complement_sys"/>
</dbReference>
<dbReference type="PATRIC" id="fig|679199.3.peg.1405"/>
<dbReference type="EMBL" id="ACZK01000022">
    <property type="protein sequence ID" value="EHG22778.1"/>
    <property type="molecule type" value="Genomic_DNA"/>
</dbReference>
<feature type="signal peptide" evidence="4">
    <location>
        <begin position="1"/>
        <end position="19"/>
    </location>
</feature>
<dbReference type="STRING" id="679199.HMPREF9332_01276"/>
<organism evidence="6 7">
    <name type="scientific">Alloprevotella rava F0323</name>
    <dbReference type="NCBI Taxonomy" id="679199"/>
    <lineage>
        <taxon>Bacteria</taxon>
        <taxon>Pseudomonadati</taxon>
        <taxon>Bacteroidota</taxon>
        <taxon>Bacteroidia</taxon>
        <taxon>Bacteroidales</taxon>
        <taxon>Prevotellaceae</taxon>
        <taxon>Alloprevotella</taxon>
    </lineage>
</organism>
<dbReference type="SUPFAM" id="SSF48239">
    <property type="entry name" value="Terpenoid cyclases/Protein prenyltransferases"/>
    <property type="match status" value="1"/>
</dbReference>
<dbReference type="Pfam" id="PF17973">
    <property type="entry name" value="bMG10"/>
    <property type="match status" value="1"/>
</dbReference>
<sequence>MKKFLLFMFSSLFSLSVMAQTYEKMWANVEAYGKKDLPKSALAEVDKIRQKATAEKNDGQLLKAMLTARMLHEEISPDSGKVAVEQMETALARETRPLQRAMWQNALARYFAEITGYDESDTVAVRKRAKYLRASLADIELLARADYRPYLPVLNEGKDSKYFHYDLLHVLSNIQGRLSLAIPEEESAQLLQRIADYYTAAGNREAALLMRLNRLDFVATNSSESLTKNLHFIELVKMKEEYKDLPLNVETYKRLVSLTGYNSTDDRDSIFYDLAQEGIKRYGKMKEANELRNVIGEMITPFFSIENIKGVVYPDETVKIKLSVRNRTTAKVCMYRLNKTAKDVYNNDVETKDLKGLQALKTYNLTFPKAAPYREVKDSLSFSFSEPGIYALALVEKNKPVETKLIHVSRVFPVKFPLPDGRQRITFVDRKSGTPLLGGKLVIFTENNDVLQQKEAFSPDEKGDFYVAHRTHYNDLYFAQYKDDAYYPLSNFYGFVRYEKGEVEKINTHVFTDRSIYRPGQEVSVGVLAYQRDEDSTKVLAEQEVHITLSDANWKELETLKLKTDAMGVVNGTFRLPENTLSGWFHINTVINGHGCGSSEFRVEEYKRPTFEVKIESPQTKYALGDTVRLEGTALTYTGLPVRNALVQFTVKPWSWMYDNLEEQTDTVKTDEYGRFVLPVVLTCEPASQQKDYFNYYHYTVEANVTAENGETETGTETLYASTRASWLESDWPSSICKEHLKNVKIELLNAARKTLEGEGTVDIVGIAGNVAHFSFKSGQKFTPNDLLNLPSGEYKLTAKMEGAEDLNVQFLLFSEKDTRPVGKDVCWWYVRPNEDGSEVFVMLGSPRKDVTVFYDVVAGAKLLETRRIKIDDSIEHFNLKYKSEYDEGAQVSFFFVQDGELYSHSLRLSKPAPNKQLNLQWSTFRSQLLAGQKETWKLKITRPNGAPADASLMACLYDASLDKFQPNEWDFELDFFRNIPTPKWTSAYEGTKDLYFAKYVARLKEKDLDFTVWNQNLFDEYVTNYVEHHLAGRVAGIQKVRLMKMEEPVMELKENVVVGYSASKKNADMAEADSIAVDSVDEGKDPSIRSNFAETAFFKPALRTDKNGEVVLTFTLPQSLTTWNFLGFAHDATVNYGLLTDEIVARKDFMVESNTPRFVREGDRFTIATTVRNLSEQEERGKVMCELLDARTEKVVATKKADFIVGKDGEKALSFTFDATNDYPVLLCRIVGEGKKFSDGEEKLIPVLADREQVIETVPFSMTEAGTKTLRLDTIWSNSSKILDRRLTIELSSNPTWYAVSALPVLTKNLCFSSPSWAERYYALSLAKYIAEKNPEIRKAAETSTSTAWAEVLKKNPDLKQMLLNETPWVNAADEEAERASQLATLFDEKANADKIASAMDILSDMQRSDGGWGWFAGMPSNPFITSEVATLLARVQVLNNVFPAQSNLQRAMSYLKNEMAKRVKEMKTEEKRTKLTVEADELTYRYLYLCAILGMDIDADAKYLLDKIARPDFNLTMYGKAMSAITLAKLGKFAAANDNMESLLEHTVHKEGMGTYFDTDRAQMSWNAYRIPTQAAAIEAMVQFYLSTDERLQQMCLWLMQAKRTQMWPTSRATTDALFALLLNAKKTSTVRNLSEDTPLYYTLRKGNNILAVNAKSQATEPKGVGYFRESFDSPKQLSADNIQIRKMGSGLAWGAVFAQYTVPASDVKATGKGLFVERRFEVQRGKQWQPITEGVMLKKGDRVRQVFTLRADRDYDFVSLKSSRSANLEPVEQRSGYTYRDGEWFYRVSRDASNEFFFEKFTKGTHTFTEEFFVDRSGTYHAGAARIQSQYAPEFTGTSTGATLVSE</sequence>
<dbReference type="PANTHER" id="PTHR11412:SF136">
    <property type="entry name" value="CD109 ANTIGEN"/>
    <property type="match status" value="1"/>
</dbReference>
<dbReference type="Gene3D" id="1.50.10.20">
    <property type="match status" value="1"/>
</dbReference>
<dbReference type="Gene3D" id="2.20.130.20">
    <property type="match status" value="1"/>
</dbReference>
<dbReference type="Pfam" id="PF01835">
    <property type="entry name" value="MG2"/>
    <property type="match status" value="1"/>
</dbReference>
<dbReference type="OrthoDB" id="9767116at2"/>
<comment type="caution">
    <text evidence="6">The sequence shown here is derived from an EMBL/GenBank/DDBJ whole genome shotgun (WGS) entry which is preliminary data.</text>
</comment>
<dbReference type="Pfam" id="PF00207">
    <property type="entry name" value="A2M"/>
    <property type="match status" value="1"/>
</dbReference>
<gene>
    <name evidence="6" type="ORF">HMPREF9332_01276</name>
</gene>
<dbReference type="GO" id="GO:0004866">
    <property type="term" value="F:endopeptidase inhibitor activity"/>
    <property type="evidence" value="ECO:0007669"/>
    <property type="project" value="InterPro"/>
</dbReference>
<dbReference type="Gene3D" id="2.60.40.1930">
    <property type="match status" value="1"/>
</dbReference>
<evidence type="ECO:0000256" key="3">
    <source>
        <dbReference type="ARBA" id="ARBA00022966"/>
    </source>
</evidence>
<keyword evidence="3" id="KW-0882">Thioester bond</keyword>
<dbReference type="PANTHER" id="PTHR11412">
    <property type="entry name" value="MACROGLOBULIN / COMPLEMENT"/>
    <property type="match status" value="1"/>
</dbReference>
<protein>
    <recommendedName>
        <fullName evidence="5">Alpha-2-macroglobulin domain-containing protein</fullName>
    </recommendedName>
</protein>
<dbReference type="HOGENOM" id="CLU_001849_0_0_10"/>
<evidence type="ECO:0000256" key="4">
    <source>
        <dbReference type="SAM" id="SignalP"/>
    </source>
</evidence>
<dbReference type="InterPro" id="IPR001599">
    <property type="entry name" value="Macroglobln_a2"/>
</dbReference>
<evidence type="ECO:0000256" key="2">
    <source>
        <dbReference type="ARBA" id="ARBA00022729"/>
    </source>
</evidence>
<dbReference type="Proteomes" id="UP000015993">
    <property type="component" value="Unassembled WGS sequence"/>
</dbReference>
<dbReference type="SMART" id="SM01360">
    <property type="entry name" value="A2M"/>
    <property type="match status" value="1"/>
</dbReference>
<evidence type="ECO:0000259" key="5">
    <source>
        <dbReference type="SMART" id="SM01360"/>
    </source>
</evidence>
<feature type="domain" description="Alpha-2-macroglobulin" evidence="5">
    <location>
        <begin position="1096"/>
        <end position="1186"/>
    </location>
</feature>
<dbReference type="InterPro" id="IPR002890">
    <property type="entry name" value="MG2"/>
</dbReference>
<dbReference type="InterPro" id="IPR041246">
    <property type="entry name" value="Bact_MG10"/>
</dbReference>
<name>G5GCJ9_9BACT</name>
<proteinExistence type="inferred from homology"/>
<evidence type="ECO:0000313" key="7">
    <source>
        <dbReference type="Proteomes" id="UP000015993"/>
    </source>
</evidence>
<feature type="chain" id="PRO_5003477099" description="Alpha-2-macroglobulin domain-containing protein" evidence="4">
    <location>
        <begin position="20"/>
        <end position="1850"/>
    </location>
</feature>
<accession>G5GCJ9</accession>
<dbReference type="InterPro" id="IPR008930">
    <property type="entry name" value="Terpenoid_cyclase/PrenylTrfase"/>
</dbReference>
<keyword evidence="2 4" id="KW-0732">Signal</keyword>
<keyword evidence="7" id="KW-1185">Reference proteome</keyword>
<dbReference type="eggNOG" id="COG2373">
    <property type="taxonomic scope" value="Bacteria"/>
</dbReference>
<evidence type="ECO:0000313" key="6">
    <source>
        <dbReference type="EMBL" id="EHG22778.1"/>
    </source>
</evidence>
<comment type="similarity">
    <text evidence="1">Belongs to the protease inhibitor I39 (alpha-2-macroglobulin) family. Bacterial alpha-2-macroglobulin subfamily.</text>
</comment>
<evidence type="ECO:0000256" key="1">
    <source>
        <dbReference type="ARBA" id="ARBA00010556"/>
    </source>
</evidence>